<keyword evidence="6" id="KW-1185">Reference proteome</keyword>
<dbReference type="PROSITE" id="PS50102">
    <property type="entry name" value="RRM"/>
    <property type="match status" value="1"/>
</dbReference>
<proteinExistence type="predicted"/>
<dbReference type="GO" id="GO:0003723">
    <property type="term" value="F:RNA binding"/>
    <property type="evidence" value="ECO:0007669"/>
    <property type="project" value="UniProtKB-UniRule"/>
</dbReference>
<evidence type="ECO:0000256" key="3">
    <source>
        <dbReference type="PROSITE-ProRule" id="PRU00176"/>
    </source>
</evidence>
<dbReference type="EMBL" id="CAJFDH010000002">
    <property type="protein sequence ID" value="CAD5211136.1"/>
    <property type="molecule type" value="Genomic_DNA"/>
</dbReference>
<organism evidence="5 6">
    <name type="scientific">Bursaphelenchus okinawaensis</name>
    <dbReference type="NCBI Taxonomy" id="465554"/>
    <lineage>
        <taxon>Eukaryota</taxon>
        <taxon>Metazoa</taxon>
        <taxon>Ecdysozoa</taxon>
        <taxon>Nematoda</taxon>
        <taxon>Chromadorea</taxon>
        <taxon>Rhabditida</taxon>
        <taxon>Tylenchina</taxon>
        <taxon>Tylenchomorpha</taxon>
        <taxon>Aphelenchoidea</taxon>
        <taxon>Aphelenchoididae</taxon>
        <taxon>Bursaphelenchus</taxon>
    </lineage>
</organism>
<evidence type="ECO:0000256" key="1">
    <source>
        <dbReference type="ARBA" id="ARBA00004123"/>
    </source>
</evidence>
<evidence type="ECO:0000313" key="6">
    <source>
        <dbReference type="Proteomes" id="UP000614601"/>
    </source>
</evidence>
<dbReference type="GO" id="GO:0000785">
    <property type="term" value="C:chromatin"/>
    <property type="evidence" value="ECO:0007669"/>
    <property type="project" value="TreeGrafter"/>
</dbReference>
<accession>A0A811K569</accession>
<evidence type="ECO:0000259" key="4">
    <source>
        <dbReference type="PROSITE" id="PS50102"/>
    </source>
</evidence>
<dbReference type="GO" id="GO:0005654">
    <property type="term" value="C:nucleoplasm"/>
    <property type="evidence" value="ECO:0007669"/>
    <property type="project" value="TreeGrafter"/>
</dbReference>
<dbReference type="PANTHER" id="PTHR48033:SF9">
    <property type="entry name" value="TAR DNA-BINDING PROTEIN 43"/>
    <property type="match status" value="1"/>
</dbReference>
<dbReference type="AlphaFoldDB" id="A0A811K569"/>
<feature type="domain" description="RRM" evidence="4">
    <location>
        <begin position="14"/>
        <end position="94"/>
    </location>
</feature>
<sequence length="94" mass="10918">MLKRHLNYARSVTNVLYLKHIRWNTGPKQIESYFSRFGTVRKVILNYDPKCGLHKGYGNVVFSNSEGVLNAIEHKPHMIDGDVVDVEMQTRTQR</sequence>
<evidence type="ECO:0000313" key="5">
    <source>
        <dbReference type="EMBL" id="CAD5211136.1"/>
    </source>
</evidence>
<dbReference type="Pfam" id="PF00076">
    <property type="entry name" value="RRM_1"/>
    <property type="match status" value="1"/>
</dbReference>
<dbReference type="GO" id="GO:0010468">
    <property type="term" value="P:regulation of gene expression"/>
    <property type="evidence" value="ECO:0007669"/>
    <property type="project" value="TreeGrafter"/>
</dbReference>
<dbReference type="SMART" id="SM00360">
    <property type="entry name" value="RRM"/>
    <property type="match status" value="1"/>
</dbReference>
<protein>
    <recommendedName>
        <fullName evidence="4">RRM domain-containing protein</fullName>
    </recommendedName>
</protein>
<dbReference type="Proteomes" id="UP000614601">
    <property type="component" value="Unassembled WGS sequence"/>
</dbReference>
<dbReference type="Gene3D" id="3.30.70.330">
    <property type="match status" value="1"/>
</dbReference>
<dbReference type="InterPro" id="IPR035979">
    <property type="entry name" value="RBD_domain_sf"/>
</dbReference>
<gene>
    <name evidence="5" type="ORF">BOKJ2_LOCUS3543</name>
</gene>
<dbReference type="OrthoDB" id="5850064at2759"/>
<comment type="caution">
    <text evidence="5">The sequence shown here is derived from an EMBL/GenBank/DDBJ whole genome shotgun (WGS) entry which is preliminary data.</text>
</comment>
<dbReference type="InterPro" id="IPR000504">
    <property type="entry name" value="RRM_dom"/>
</dbReference>
<keyword evidence="2" id="KW-0539">Nucleus</keyword>
<keyword evidence="3" id="KW-0694">RNA-binding</keyword>
<name>A0A811K569_9BILA</name>
<dbReference type="EMBL" id="CAJFCW020000002">
    <property type="protein sequence ID" value="CAG9092736.1"/>
    <property type="molecule type" value="Genomic_DNA"/>
</dbReference>
<reference evidence="5" key="1">
    <citation type="submission" date="2020-09" db="EMBL/GenBank/DDBJ databases">
        <authorList>
            <person name="Kikuchi T."/>
        </authorList>
    </citation>
    <scope>NUCLEOTIDE SEQUENCE</scope>
    <source>
        <strain evidence="5">SH1</strain>
    </source>
</reference>
<evidence type="ECO:0000256" key="2">
    <source>
        <dbReference type="ARBA" id="ARBA00023242"/>
    </source>
</evidence>
<dbReference type="InterPro" id="IPR012677">
    <property type="entry name" value="Nucleotide-bd_a/b_plait_sf"/>
</dbReference>
<dbReference type="SUPFAM" id="SSF54928">
    <property type="entry name" value="RNA-binding domain, RBD"/>
    <property type="match status" value="1"/>
</dbReference>
<dbReference type="Proteomes" id="UP000783686">
    <property type="component" value="Unassembled WGS sequence"/>
</dbReference>
<comment type="subcellular location">
    <subcellularLocation>
        <location evidence="1">Nucleus</location>
    </subcellularLocation>
</comment>
<dbReference type="PANTHER" id="PTHR48033">
    <property type="entry name" value="RNA-BINDING (RRM/RBD/RNP MOTIFS) FAMILY PROTEIN"/>
    <property type="match status" value="1"/>
</dbReference>